<keyword evidence="1" id="KW-0175">Coiled coil</keyword>
<reference evidence="3 4" key="1">
    <citation type="submission" date="2016-06" db="EMBL/GenBank/DDBJ databases">
        <authorList>
            <person name="Kjaerup R.B."/>
            <person name="Dalgaard T.S."/>
            <person name="Juul-Madsen H.R."/>
        </authorList>
    </citation>
    <scope>NUCLEOTIDE SEQUENCE [LARGE SCALE GENOMIC DNA]</scope>
    <source>
        <strain evidence="3 4">Pb300</strain>
    </source>
</reference>
<dbReference type="VEuPathDB" id="FungiDB:PABG_01760"/>
<dbReference type="VEuPathDB" id="FungiDB:PADG_03640"/>
<dbReference type="EMBL" id="LZYO01000003">
    <property type="protein sequence ID" value="ODH45326.1"/>
    <property type="molecule type" value="Genomic_DNA"/>
</dbReference>
<feature type="compositionally biased region" description="Polar residues" evidence="2">
    <location>
        <begin position="459"/>
        <end position="480"/>
    </location>
</feature>
<feature type="coiled-coil region" evidence="1">
    <location>
        <begin position="330"/>
        <end position="371"/>
    </location>
</feature>
<proteinExistence type="predicted"/>
<evidence type="ECO:0000313" key="3">
    <source>
        <dbReference type="EMBL" id="ODH45326.1"/>
    </source>
</evidence>
<evidence type="ECO:0000256" key="1">
    <source>
        <dbReference type="SAM" id="Coils"/>
    </source>
</evidence>
<feature type="compositionally biased region" description="Polar residues" evidence="2">
    <location>
        <begin position="488"/>
        <end position="516"/>
    </location>
</feature>
<feature type="compositionally biased region" description="Basic and acidic residues" evidence="2">
    <location>
        <begin position="517"/>
        <end position="526"/>
    </location>
</feature>
<feature type="compositionally biased region" description="Low complexity" evidence="2">
    <location>
        <begin position="589"/>
        <end position="603"/>
    </location>
</feature>
<evidence type="ECO:0000313" key="4">
    <source>
        <dbReference type="Proteomes" id="UP000242814"/>
    </source>
</evidence>
<dbReference type="AlphaFoldDB" id="A0A1D2JQ39"/>
<feature type="compositionally biased region" description="Polar residues" evidence="2">
    <location>
        <begin position="1"/>
        <end position="15"/>
    </location>
</feature>
<feature type="region of interest" description="Disordered" evidence="2">
    <location>
        <begin position="75"/>
        <end position="122"/>
    </location>
</feature>
<dbReference type="Proteomes" id="UP000242814">
    <property type="component" value="Unassembled WGS sequence"/>
</dbReference>
<gene>
    <name evidence="3" type="ORF">ACO22_00204</name>
</gene>
<organism evidence="3 4">
    <name type="scientific">Paracoccidioides brasiliensis</name>
    <dbReference type="NCBI Taxonomy" id="121759"/>
    <lineage>
        <taxon>Eukaryota</taxon>
        <taxon>Fungi</taxon>
        <taxon>Dikarya</taxon>
        <taxon>Ascomycota</taxon>
        <taxon>Pezizomycotina</taxon>
        <taxon>Eurotiomycetes</taxon>
        <taxon>Eurotiomycetidae</taxon>
        <taxon>Onygenales</taxon>
        <taxon>Ajellomycetaceae</taxon>
        <taxon>Paracoccidioides</taxon>
    </lineage>
</organism>
<feature type="compositionally biased region" description="Polar residues" evidence="2">
    <location>
        <begin position="622"/>
        <end position="645"/>
    </location>
</feature>
<feature type="region of interest" description="Disordered" evidence="2">
    <location>
        <begin position="1"/>
        <end position="34"/>
    </location>
</feature>
<sequence>MNESVAGPTNTSDGSNAEEGRSQAGTKPAAIKDKQCQYCHQNFTSSSLGRHLDQYLFKKKPDGVHDVEEIRRLRSGITRRTTRNSSAKRESPDVASMSTTPGNAASIESRNESGPQLNGKSSRTGFQVLLNQPTWHSTGVINDIPNTAQISQLRVPTTSIDYSIRPSDKSTPETTRALELALREVLDNVRAAVARTESRVNPFDFDLQRQTFPALCLQILPPPPSLFSTHPFATPTSFPLDPPGFDRRDILKQALLVQIQQWKSDQLSVAASAATNQGTGGPNTVHPSTLDPEMIERSAQQHEEMAVRHLELSLNHWMSTSPNDRVNIWQREITRAFAREKEKRQEIEKQLLRTQQEANQLRGQIERLENCQWPREFSIFPPDMLPISHAVSRELAEDSNVIGIESSRWDYDNIVAKWKRVVMHDKSMGRAGSGVATSIFSDNSNSLHSNNNSDKGSIPSLNNNRNASNSGGFHYSQHNYGTKPPSPQLNAPVTPDTSATQPYALNSTQSTPYQTRDPNRTDEPFRPPKRRCTSNNACTQSSTHQTEEKTGNASRSLNPQQARPSSSEYSSQQTHSSPVALHQYRSTYPTNPSSITTGTTSPTLHSKPSPISGSGKDKSYHRPTNNEPVGTTTKDTHSSLGDYNHNNGMKVMSRISGGGDDWKFSYINNDDGNANEAANNNNKHNMNGRNGHSNGLEMLMGACSQQQANNVP</sequence>
<evidence type="ECO:0000256" key="2">
    <source>
        <dbReference type="SAM" id="MobiDB-lite"/>
    </source>
</evidence>
<protein>
    <submittedName>
        <fullName evidence="3">Uncharacterized protein</fullName>
    </submittedName>
</protein>
<feature type="compositionally biased region" description="Polar residues" evidence="2">
    <location>
        <begin position="96"/>
        <end position="122"/>
    </location>
</feature>
<dbReference type="OMA" id="EPFRPAK"/>
<dbReference type="OrthoDB" id="3905365at2759"/>
<feature type="compositionally biased region" description="Low complexity" evidence="2">
    <location>
        <begin position="444"/>
        <end position="453"/>
    </location>
</feature>
<accession>A0A1D2JQ39</accession>
<feature type="compositionally biased region" description="Polar residues" evidence="2">
    <location>
        <begin position="533"/>
        <end position="544"/>
    </location>
</feature>
<feature type="compositionally biased region" description="Low complexity" evidence="2">
    <location>
        <begin position="560"/>
        <end position="577"/>
    </location>
</feature>
<comment type="caution">
    <text evidence="3">The sequence shown here is derived from an EMBL/GenBank/DDBJ whole genome shotgun (WGS) entry which is preliminary data.</text>
</comment>
<name>A0A1D2JQ39_PARBR</name>
<feature type="region of interest" description="Disordered" evidence="2">
    <location>
        <begin position="444"/>
        <end position="645"/>
    </location>
</feature>